<evidence type="ECO:0000313" key="2">
    <source>
        <dbReference type="Proteomes" id="UP000322899"/>
    </source>
</evidence>
<dbReference type="AlphaFoldDB" id="A0A5A8EC67"/>
<dbReference type="Gene3D" id="3.40.50.1000">
    <property type="entry name" value="HAD superfamily/HAD-like"/>
    <property type="match status" value="1"/>
</dbReference>
<gene>
    <name evidence="1" type="ORF">FNF27_03593</name>
</gene>
<sequence>MPSQRLSQRPSTSSSFAALWDGGSGVSFLAAGHGAKSALLTKAAASLNIARASLVHFDDNPVEVAEISASAPDITSLRVPADPGATTSGLGPAGSARKYRAAVAHFWAIDEPLPPV</sequence>
<protein>
    <submittedName>
        <fullName evidence="1">Uncharacterized protein</fullName>
    </submittedName>
</protein>
<dbReference type="Proteomes" id="UP000322899">
    <property type="component" value="Unassembled WGS sequence"/>
</dbReference>
<name>A0A5A8EC67_CAFRO</name>
<comment type="caution">
    <text evidence="1">The sequence shown here is derived from an EMBL/GenBank/DDBJ whole genome shotgun (WGS) entry which is preliminary data.</text>
</comment>
<accession>A0A5A8EC67</accession>
<evidence type="ECO:0000313" key="1">
    <source>
        <dbReference type="EMBL" id="KAA0174878.1"/>
    </source>
</evidence>
<dbReference type="InterPro" id="IPR023214">
    <property type="entry name" value="HAD_sf"/>
</dbReference>
<reference evidence="1 2" key="1">
    <citation type="submission" date="2019-07" db="EMBL/GenBank/DDBJ databases">
        <title>Genomes of Cafeteria roenbergensis.</title>
        <authorList>
            <person name="Fischer M.G."/>
            <person name="Hackl T."/>
            <person name="Roman M."/>
        </authorList>
    </citation>
    <scope>NUCLEOTIDE SEQUENCE [LARGE SCALE GENOMIC DNA]</scope>
    <source>
        <strain evidence="1 2">E4-10P</strain>
    </source>
</reference>
<proteinExistence type="predicted"/>
<organism evidence="1 2">
    <name type="scientific">Cafeteria roenbergensis</name>
    <name type="common">Marine flagellate</name>
    <dbReference type="NCBI Taxonomy" id="33653"/>
    <lineage>
        <taxon>Eukaryota</taxon>
        <taxon>Sar</taxon>
        <taxon>Stramenopiles</taxon>
        <taxon>Bigyra</taxon>
        <taxon>Opalozoa</taxon>
        <taxon>Bicosoecida</taxon>
        <taxon>Cafeteriaceae</taxon>
        <taxon>Cafeteria</taxon>
    </lineage>
</organism>
<dbReference type="EMBL" id="VLTO01000018">
    <property type="protein sequence ID" value="KAA0174878.1"/>
    <property type="molecule type" value="Genomic_DNA"/>
</dbReference>